<organism evidence="3 4">
    <name type="scientific">Rhodofomes roseus</name>
    <dbReference type="NCBI Taxonomy" id="34475"/>
    <lineage>
        <taxon>Eukaryota</taxon>
        <taxon>Fungi</taxon>
        <taxon>Dikarya</taxon>
        <taxon>Basidiomycota</taxon>
        <taxon>Agaricomycotina</taxon>
        <taxon>Agaricomycetes</taxon>
        <taxon>Polyporales</taxon>
        <taxon>Rhodofomes</taxon>
    </lineage>
</organism>
<sequence length="411" mass="46079">MGMFAALLRSLKYYLWGAGQPEPESHQQLPTHQSQQGPPVTRPRPQQYYTPPQYYRSSLRHEAAQPQSQSQSVYPPARPVYPPARPVHSPAPPPYSPLPPPRPKHPPPPPPRPNYPPPPTPKPHYTLPPPPKPSYSPPPPPKPTYSPPPAPRLEYPLPPARARLNNPFLARLNNPFLAAKLEYPPVAVQPELERPPAQHQPARQASPGPDKVRLLGIIDPCGFAERPKQNLCHEPEIRQDSDYQALRARANEESAKMAQSFKESRKVRANDRARAQVLSTQAHAHKAEMERLNERASSRADTKVQHRAPGEVDLHDLHVKEAITYTERAVQDARRRGDTKINLIVGKGLHSRKGVAKLRPAIKKLLETQGLVVDLDPRNSGVLIVNLDGRPTDTDSVLSVDEILSRFEYEY</sequence>
<evidence type="ECO:0000256" key="1">
    <source>
        <dbReference type="SAM" id="MobiDB-lite"/>
    </source>
</evidence>
<dbReference type="PRINTS" id="PR01217">
    <property type="entry name" value="PRICHEXTENSN"/>
</dbReference>
<gene>
    <name evidence="3" type="ORF">EVJ58_g1540</name>
</gene>
<dbReference type="PANTHER" id="PTHR47417">
    <property type="entry name" value="SMR DOMAIN-CONTAINING PROTEIN YPL199C"/>
    <property type="match status" value="1"/>
</dbReference>
<dbReference type="InterPro" id="IPR013899">
    <property type="entry name" value="DUF1771"/>
</dbReference>
<feature type="region of interest" description="Disordered" evidence="1">
    <location>
        <begin position="19"/>
        <end position="160"/>
    </location>
</feature>
<accession>A0A4Y9YYX7</accession>
<dbReference type="InterPro" id="IPR053020">
    <property type="entry name" value="Smr_domain_protein"/>
</dbReference>
<feature type="domain" description="Smr" evidence="2">
    <location>
        <begin position="312"/>
        <end position="388"/>
    </location>
</feature>
<feature type="compositionally biased region" description="Polar residues" evidence="1">
    <location>
        <begin position="26"/>
        <end position="38"/>
    </location>
</feature>
<dbReference type="Pfam" id="PF01713">
    <property type="entry name" value="Smr"/>
    <property type="match status" value="1"/>
</dbReference>
<protein>
    <recommendedName>
        <fullName evidence="2">Smr domain-containing protein</fullName>
    </recommendedName>
</protein>
<dbReference type="PROSITE" id="PS50828">
    <property type="entry name" value="SMR"/>
    <property type="match status" value="1"/>
</dbReference>
<dbReference type="InterPro" id="IPR002625">
    <property type="entry name" value="Smr_dom"/>
</dbReference>
<comment type="caution">
    <text evidence="3">The sequence shown here is derived from an EMBL/GenBank/DDBJ whole genome shotgun (WGS) entry which is preliminary data.</text>
</comment>
<proteinExistence type="predicted"/>
<evidence type="ECO:0000313" key="4">
    <source>
        <dbReference type="Proteomes" id="UP000298390"/>
    </source>
</evidence>
<dbReference type="Gene3D" id="3.30.1370.110">
    <property type="match status" value="1"/>
</dbReference>
<dbReference type="PANTHER" id="PTHR47417:SF1">
    <property type="entry name" value="SMR DOMAIN-CONTAINING PROTEIN YPL199C"/>
    <property type="match status" value="1"/>
</dbReference>
<name>A0A4Y9YYX7_9APHY</name>
<dbReference type="Proteomes" id="UP000298390">
    <property type="component" value="Unassembled WGS sequence"/>
</dbReference>
<reference evidence="3 4" key="1">
    <citation type="submission" date="2019-01" db="EMBL/GenBank/DDBJ databases">
        <title>Genome sequencing of the rare red list fungi Fomitopsis rosea.</title>
        <authorList>
            <person name="Buettner E."/>
            <person name="Kellner H."/>
        </authorList>
    </citation>
    <scope>NUCLEOTIDE SEQUENCE [LARGE SCALE GENOMIC DNA]</scope>
    <source>
        <strain evidence="3 4">DSM 105464</strain>
    </source>
</reference>
<dbReference type="SMART" id="SM00463">
    <property type="entry name" value="SMR"/>
    <property type="match status" value="1"/>
</dbReference>
<dbReference type="InterPro" id="IPR036063">
    <property type="entry name" value="Smr_dom_sf"/>
</dbReference>
<feature type="compositionally biased region" description="Low complexity" evidence="1">
    <location>
        <begin position="64"/>
        <end position="75"/>
    </location>
</feature>
<dbReference type="STRING" id="34475.A0A4Y9YYX7"/>
<dbReference type="Pfam" id="PF08590">
    <property type="entry name" value="DUF1771"/>
    <property type="match status" value="1"/>
</dbReference>
<dbReference type="SUPFAM" id="SSF160443">
    <property type="entry name" value="SMR domain-like"/>
    <property type="match status" value="1"/>
</dbReference>
<dbReference type="EMBL" id="SEKV01000050">
    <property type="protein sequence ID" value="TFY67575.1"/>
    <property type="molecule type" value="Genomic_DNA"/>
</dbReference>
<dbReference type="SMART" id="SM01162">
    <property type="entry name" value="DUF1771"/>
    <property type="match status" value="1"/>
</dbReference>
<feature type="compositionally biased region" description="Low complexity" evidence="1">
    <location>
        <begin position="43"/>
        <end position="56"/>
    </location>
</feature>
<evidence type="ECO:0000313" key="3">
    <source>
        <dbReference type="EMBL" id="TFY67575.1"/>
    </source>
</evidence>
<feature type="compositionally biased region" description="Pro residues" evidence="1">
    <location>
        <begin position="76"/>
        <end position="159"/>
    </location>
</feature>
<evidence type="ECO:0000259" key="2">
    <source>
        <dbReference type="PROSITE" id="PS50828"/>
    </source>
</evidence>
<dbReference type="AlphaFoldDB" id="A0A4Y9YYX7"/>